<dbReference type="PROSITE" id="PS50191">
    <property type="entry name" value="CRAL_TRIO"/>
    <property type="match status" value="1"/>
</dbReference>
<dbReference type="InterPro" id="IPR036865">
    <property type="entry name" value="CRAL-TRIO_dom_sf"/>
</dbReference>
<dbReference type="Gene3D" id="1.20.5.1200">
    <property type="entry name" value="Alpha-tocopherol transfer"/>
    <property type="match status" value="1"/>
</dbReference>
<dbReference type="SUPFAM" id="SSF52087">
    <property type="entry name" value="CRAL/TRIO domain"/>
    <property type="match status" value="1"/>
</dbReference>
<dbReference type="Pfam" id="PF00650">
    <property type="entry name" value="CRAL_TRIO"/>
    <property type="match status" value="1"/>
</dbReference>
<name>A0A2H1VXT5_SPOFR</name>
<dbReference type="InterPro" id="IPR036273">
    <property type="entry name" value="CRAL/TRIO_N_dom_sf"/>
</dbReference>
<accession>A0A2H1VXT5</accession>
<dbReference type="GO" id="GO:1902936">
    <property type="term" value="F:phosphatidylinositol bisphosphate binding"/>
    <property type="evidence" value="ECO:0007669"/>
    <property type="project" value="TreeGrafter"/>
</dbReference>
<dbReference type="PANTHER" id="PTHR10174:SF224">
    <property type="entry name" value="RETINOL-BINDING PROTEIN PINTA"/>
    <property type="match status" value="1"/>
</dbReference>
<proteinExistence type="predicted"/>
<dbReference type="PRINTS" id="PR00180">
    <property type="entry name" value="CRETINALDHBP"/>
</dbReference>
<gene>
    <name evidence="2" type="ORF">SFRICE_019098</name>
</gene>
<dbReference type="InterPro" id="IPR001251">
    <property type="entry name" value="CRAL-TRIO_dom"/>
</dbReference>
<evidence type="ECO:0000259" key="1">
    <source>
        <dbReference type="PROSITE" id="PS50191"/>
    </source>
</evidence>
<organism evidence="2">
    <name type="scientific">Spodoptera frugiperda</name>
    <name type="common">Fall armyworm</name>
    <dbReference type="NCBI Taxonomy" id="7108"/>
    <lineage>
        <taxon>Eukaryota</taxon>
        <taxon>Metazoa</taxon>
        <taxon>Ecdysozoa</taxon>
        <taxon>Arthropoda</taxon>
        <taxon>Hexapoda</taxon>
        <taxon>Insecta</taxon>
        <taxon>Pterygota</taxon>
        <taxon>Neoptera</taxon>
        <taxon>Endopterygota</taxon>
        <taxon>Lepidoptera</taxon>
        <taxon>Glossata</taxon>
        <taxon>Ditrysia</taxon>
        <taxon>Noctuoidea</taxon>
        <taxon>Noctuidae</taxon>
        <taxon>Amphipyrinae</taxon>
        <taxon>Spodoptera</taxon>
    </lineage>
</organism>
<dbReference type="EMBL" id="ODYU01005115">
    <property type="protein sequence ID" value="SOQ45661.1"/>
    <property type="molecule type" value="Genomic_DNA"/>
</dbReference>
<reference evidence="2" key="1">
    <citation type="submission" date="2016-07" db="EMBL/GenBank/DDBJ databases">
        <authorList>
            <person name="Bretaudeau A."/>
        </authorList>
    </citation>
    <scope>NUCLEOTIDE SEQUENCE</scope>
    <source>
        <strain evidence="2">Rice</strain>
        <tissue evidence="2">Whole body</tissue>
    </source>
</reference>
<dbReference type="CDD" id="cd00170">
    <property type="entry name" value="SEC14"/>
    <property type="match status" value="1"/>
</dbReference>
<dbReference type="GO" id="GO:0016020">
    <property type="term" value="C:membrane"/>
    <property type="evidence" value="ECO:0007669"/>
    <property type="project" value="TreeGrafter"/>
</dbReference>
<dbReference type="Gene3D" id="3.40.525.10">
    <property type="entry name" value="CRAL-TRIO lipid binding domain"/>
    <property type="match status" value="1"/>
</dbReference>
<evidence type="ECO:0000313" key="2">
    <source>
        <dbReference type="EMBL" id="SOQ45661.1"/>
    </source>
</evidence>
<feature type="domain" description="CRAL-TRIO" evidence="1">
    <location>
        <begin position="97"/>
        <end position="259"/>
    </location>
</feature>
<sequence length="604" mass="69523">MELLYENQILRMPPGTVENIRKIHDLDKPGRLDEAIKILDDWVRKQDHLVKKDFSKVYLEKTLISCKGSVEKAKKQIDRLCTMKTLLPKFFTKTNVKAELQNILKVASLLPLPTPTDDYYRVLLIKIKSFNFTSESFMLYFQYCLILCEYIKANDYVNGFIIIYDCRELNMFDIVSKMSTVDLQQFVTILVEGYGARMKSINIVTESKAIELIINTVKQFISEKVGNRMYVQRTLEELHKVVPKHILPVEYGGTEKSVEILQEEMVQELSKEEYVDYVKMMFSARTEEGKRNAEKFNQEYLGMPGSFRALSRRYKRIAGLLGVRNLRIVVSWRFGRFEKEVNEQTDRSGGNWHRPWSPATPEITSALCLIGLLRVRNLKILGIQGWKMLGVTSRNKASVKHTHNDETQHIGFRGRSITPVEPAYSKATRDKCTCGLAVIAAVSPLFEEWLERRHGVLTYRLTQVLTGHGSFGRFLFLIGREETPGCPHYEDRPEDTVEHTVAVCPAWAEHRHVLRNVVGDGDLSRPALVQAMVRSEGDWDAVSSFCEAVMLAKEEAERWPVCLTTLTHYAGDIIVYKCVRKQMHSLFPHSHNSMRRQTDTTGER</sequence>
<dbReference type="OrthoDB" id="7126740at2759"/>
<dbReference type="SUPFAM" id="SSF46938">
    <property type="entry name" value="CRAL/TRIO N-terminal domain"/>
    <property type="match status" value="1"/>
</dbReference>
<protein>
    <submittedName>
        <fullName evidence="2">SFRICE_019098</fullName>
    </submittedName>
</protein>
<dbReference type="SMART" id="SM00516">
    <property type="entry name" value="SEC14"/>
    <property type="match status" value="1"/>
</dbReference>
<dbReference type="PANTHER" id="PTHR10174">
    <property type="entry name" value="ALPHA-TOCOPHEROL TRANSFER PROTEIN-RELATED"/>
    <property type="match status" value="1"/>
</dbReference>
<dbReference type="AlphaFoldDB" id="A0A2H1VXT5"/>